<keyword evidence="1" id="KW-0472">Membrane</keyword>
<evidence type="ECO:0000313" key="2">
    <source>
        <dbReference type="EMBL" id="KPB01769.1"/>
    </source>
</evidence>
<dbReference type="Proteomes" id="UP000038011">
    <property type="component" value="Unassembled WGS sequence"/>
</dbReference>
<sequence length="79" mass="8950">MSTRLKSFIGMLILVTLVIIYALVATTVAAYRLADSEWYVHLAFFGLSGLLWVVPAMFVISWMLKPSKKEAEEKRNAKN</sequence>
<keyword evidence="1" id="KW-1133">Transmembrane helix</keyword>
<feature type="transmembrane region" description="Helical" evidence="1">
    <location>
        <begin position="39"/>
        <end position="64"/>
    </location>
</feature>
<feature type="transmembrane region" description="Helical" evidence="1">
    <location>
        <begin position="12"/>
        <end position="33"/>
    </location>
</feature>
<keyword evidence="1" id="KW-0812">Transmembrane</keyword>
<evidence type="ECO:0008006" key="4">
    <source>
        <dbReference type="Google" id="ProtNLM"/>
    </source>
</evidence>
<keyword evidence="3" id="KW-1185">Reference proteome</keyword>
<proteinExistence type="predicted"/>
<name>A0A0M9GNN1_9HYPH</name>
<organism evidence="2 3">
    <name type="scientific">Ahrensia marina</name>
    <dbReference type="NCBI Taxonomy" id="1514904"/>
    <lineage>
        <taxon>Bacteria</taxon>
        <taxon>Pseudomonadati</taxon>
        <taxon>Pseudomonadota</taxon>
        <taxon>Alphaproteobacteria</taxon>
        <taxon>Hyphomicrobiales</taxon>
        <taxon>Ahrensiaceae</taxon>
        <taxon>Ahrensia</taxon>
    </lineage>
</organism>
<dbReference type="STRING" id="1514904.SU32_06770"/>
<dbReference type="InterPro" id="IPR021265">
    <property type="entry name" value="DUF2842"/>
</dbReference>
<dbReference type="EMBL" id="JXMU01000008">
    <property type="protein sequence ID" value="KPB01769.1"/>
    <property type="molecule type" value="Genomic_DNA"/>
</dbReference>
<dbReference type="RefSeq" id="WP_053998597.1">
    <property type="nucleotide sequence ID" value="NZ_JXMU01000008.1"/>
</dbReference>
<reference evidence="2 3" key="1">
    <citation type="submission" date="2015-01" db="EMBL/GenBank/DDBJ databases">
        <title>Ahrensia donghaiensis sp. nov., a novel dimethylsulphoniopropionate-cleavage bacterium isolated from seawater and emended descriptions of the genus Ahrensia and Ahrensia kielensis.</title>
        <authorList>
            <person name="Liu J."/>
        </authorList>
    </citation>
    <scope>NUCLEOTIDE SEQUENCE [LARGE SCALE GENOMIC DNA]</scope>
    <source>
        <strain evidence="2 3">LZD062</strain>
    </source>
</reference>
<protein>
    <recommendedName>
        <fullName evidence="4">DUF2842 domain-containing protein</fullName>
    </recommendedName>
</protein>
<accession>A0A0M9GNN1</accession>
<evidence type="ECO:0000256" key="1">
    <source>
        <dbReference type="SAM" id="Phobius"/>
    </source>
</evidence>
<comment type="caution">
    <text evidence="2">The sequence shown here is derived from an EMBL/GenBank/DDBJ whole genome shotgun (WGS) entry which is preliminary data.</text>
</comment>
<evidence type="ECO:0000313" key="3">
    <source>
        <dbReference type="Proteomes" id="UP000038011"/>
    </source>
</evidence>
<dbReference type="AlphaFoldDB" id="A0A0M9GNN1"/>
<dbReference type="PATRIC" id="fig|1514904.3.peg.3387"/>
<dbReference type="Pfam" id="PF11003">
    <property type="entry name" value="DUF2842"/>
    <property type="match status" value="1"/>
</dbReference>
<dbReference type="OrthoDB" id="7510023at2"/>
<gene>
    <name evidence="2" type="ORF">SU32_06770</name>
</gene>